<protein>
    <submittedName>
        <fullName evidence="6">ALMS1 centrosome and basal body associated protein</fullName>
    </submittedName>
</protein>
<evidence type="ECO:0000256" key="2">
    <source>
        <dbReference type="ARBA" id="ARBA00022490"/>
    </source>
</evidence>
<dbReference type="Bgee" id="ENSOCUG00000006224">
    <property type="expression patterns" value="Expressed in testis and 14 other cell types or tissues"/>
</dbReference>
<feature type="compositionally biased region" description="Basic and acidic residues" evidence="4">
    <location>
        <begin position="285"/>
        <end position="294"/>
    </location>
</feature>
<feature type="region of interest" description="Disordered" evidence="4">
    <location>
        <begin position="938"/>
        <end position="961"/>
    </location>
</feature>
<dbReference type="eggNOG" id="KOG4613">
    <property type="taxonomic scope" value="Eukaryota"/>
</dbReference>
<feature type="compositionally biased region" description="Basic and acidic residues" evidence="4">
    <location>
        <begin position="3221"/>
        <end position="3232"/>
    </location>
</feature>
<dbReference type="EMBL" id="AAGW02006943">
    <property type="status" value="NOT_ANNOTATED_CDS"/>
    <property type="molecule type" value="Genomic_DNA"/>
</dbReference>
<dbReference type="PANTHER" id="PTHR21553:SF22">
    <property type="entry name" value="CENTROSOME-ASSOCIATED PROTEIN ALMS1"/>
    <property type="match status" value="1"/>
</dbReference>
<feature type="compositionally biased region" description="Low complexity" evidence="4">
    <location>
        <begin position="994"/>
        <end position="1003"/>
    </location>
</feature>
<dbReference type="PaxDb" id="9986-ENSOCUP00000005399"/>
<keyword evidence="3" id="KW-0206">Cytoskeleton</keyword>
<feature type="compositionally biased region" description="Polar residues" evidence="4">
    <location>
        <begin position="1894"/>
        <end position="1904"/>
    </location>
</feature>
<feature type="region of interest" description="Disordered" evidence="4">
    <location>
        <begin position="2750"/>
        <end position="2771"/>
    </location>
</feature>
<feature type="region of interest" description="Disordered" evidence="4">
    <location>
        <begin position="3492"/>
        <end position="3531"/>
    </location>
</feature>
<accession>G1SQL5</accession>
<feature type="compositionally biased region" description="Polar residues" evidence="4">
    <location>
        <begin position="901"/>
        <end position="911"/>
    </location>
</feature>
<comment type="subcellular location">
    <subcellularLocation>
        <location evidence="1">Cytoplasm</location>
        <location evidence="1">Cytoskeleton</location>
        <location evidence="1">Microtubule organizing center</location>
        <location evidence="1">Centrosome</location>
    </subcellularLocation>
</comment>
<feature type="compositionally biased region" description="Polar residues" evidence="4">
    <location>
        <begin position="946"/>
        <end position="959"/>
    </location>
</feature>
<feature type="region of interest" description="Disordered" evidence="4">
    <location>
        <begin position="1815"/>
        <end position="1838"/>
    </location>
</feature>
<dbReference type="PANTHER" id="PTHR21553">
    <property type="entry name" value="ALMS1-RELATED"/>
    <property type="match status" value="1"/>
</dbReference>
<feature type="region of interest" description="Disordered" evidence="4">
    <location>
        <begin position="1067"/>
        <end position="1094"/>
    </location>
</feature>
<feature type="region of interest" description="Disordered" evidence="4">
    <location>
        <begin position="260"/>
        <end position="297"/>
    </location>
</feature>
<feature type="region of interest" description="Disordered" evidence="4">
    <location>
        <begin position="3073"/>
        <end position="3113"/>
    </location>
</feature>
<feature type="region of interest" description="Disordered" evidence="4">
    <location>
        <begin position="792"/>
        <end position="816"/>
    </location>
</feature>
<dbReference type="GO" id="GO:0005814">
    <property type="term" value="C:centriole"/>
    <property type="evidence" value="ECO:0007669"/>
    <property type="project" value="TreeGrafter"/>
</dbReference>
<feature type="region of interest" description="Disordered" evidence="4">
    <location>
        <begin position="3187"/>
        <end position="3277"/>
    </location>
</feature>
<feature type="compositionally biased region" description="Polar residues" evidence="4">
    <location>
        <begin position="3136"/>
        <end position="3153"/>
    </location>
</feature>
<organism evidence="6 7">
    <name type="scientific">Oryctolagus cuniculus</name>
    <name type="common">Rabbit</name>
    <dbReference type="NCBI Taxonomy" id="9986"/>
    <lineage>
        <taxon>Eukaryota</taxon>
        <taxon>Metazoa</taxon>
        <taxon>Chordata</taxon>
        <taxon>Craniata</taxon>
        <taxon>Vertebrata</taxon>
        <taxon>Euteleostomi</taxon>
        <taxon>Mammalia</taxon>
        <taxon>Eutheria</taxon>
        <taxon>Euarchontoglires</taxon>
        <taxon>Glires</taxon>
        <taxon>Lagomorpha</taxon>
        <taxon>Leporidae</taxon>
        <taxon>Oryctolagus</taxon>
    </lineage>
</organism>
<feature type="compositionally biased region" description="Basic and acidic residues" evidence="4">
    <location>
        <begin position="3501"/>
        <end position="3514"/>
    </location>
</feature>
<dbReference type="Ensembl" id="ENSOCUT00000006237.4">
    <property type="protein sequence ID" value="ENSOCUP00000005399.4"/>
    <property type="gene ID" value="ENSOCUG00000006224.4"/>
</dbReference>
<feature type="compositionally biased region" description="Polar residues" evidence="4">
    <location>
        <begin position="2017"/>
        <end position="2026"/>
    </location>
</feature>
<keyword evidence="7" id="KW-1185">Reference proteome</keyword>
<evidence type="ECO:0000313" key="6">
    <source>
        <dbReference type="Ensembl" id="ENSOCUP00000005399.4"/>
    </source>
</evidence>
<evidence type="ECO:0000259" key="5">
    <source>
        <dbReference type="Pfam" id="PF15309"/>
    </source>
</evidence>
<feature type="region of interest" description="Disordered" evidence="4">
    <location>
        <begin position="3128"/>
        <end position="3159"/>
    </location>
</feature>
<gene>
    <name evidence="6" type="primary">ALMS1</name>
</gene>
<dbReference type="GO" id="GO:0005813">
    <property type="term" value="C:centrosome"/>
    <property type="evidence" value="ECO:0007669"/>
    <property type="project" value="UniProtKB-SubCell"/>
</dbReference>
<feature type="compositionally biased region" description="Acidic residues" evidence="4">
    <location>
        <begin position="1"/>
        <end position="20"/>
    </location>
</feature>
<dbReference type="GO" id="GO:0005829">
    <property type="term" value="C:cytosol"/>
    <property type="evidence" value="ECO:0007669"/>
    <property type="project" value="TreeGrafter"/>
</dbReference>
<feature type="compositionally biased region" description="Polar residues" evidence="4">
    <location>
        <begin position="1085"/>
        <end position="1094"/>
    </location>
</feature>
<name>G1SQL5_RABIT</name>
<dbReference type="GO" id="GO:0046599">
    <property type="term" value="P:regulation of centriole replication"/>
    <property type="evidence" value="ECO:0007669"/>
    <property type="project" value="TreeGrafter"/>
</dbReference>
<feature type="region of interest" description="Disordered" evidence="4">
    <location>
        <begin position="3423"/>
        <end position="3443"/>
    </location>
</feature>
<feature type="region of interest" description="Disordered" evidence="4">
    <location>
        <begin position="2007"/>
        <end position="2032"/>
    </location>
</feature>
<feature type="region of interest" description="Disordered" evidence="4">
    <location>
        <begin position="691"/>
        <end position="710"/>
    </location>
</feature>
<feature type="compositionally biased region" description="Polar residues" evidence="4">
    <location>
        <begin position="3093"/>
        <end position="3108"/>
    </location>
</feature>
<reference evidence="6" key="2">
    <citation type="submission" date="2025-08" db="UniProtKB">
        <authorList>
            <consortium name="Ensembl"/>
        </authorList>
    </citation>
    <scope>IDENTIFICATION</scope>
    <source>
        <strain evidence="6">Thorbecke</strain>
    </source>
</reference>
<dbReference type="EMBL" id="AAGW02006939">
    <property type="status" value="NOT_ANNOTATED_CDS"/>
    <property type="molecule type" value="Genomic_DNA"/>
</dbReference>
<feature type="region of interest" description="Disordered" evidence="4">
    <location>
        <begin position="843"/>
        <end position="914"/>
    </location>
</feature>
<dbReference type="InterPro" id="IPR040972">
    <property type="entry name" value="ALMS_repeat"/>
</dbReference>
<dbReference type="EMBL" id="AAGW02006941">
    <property type="status" value="NOT_ANNOTATED_CDS"/>
    <property type="molecule type" value="Genomic_DNA"/>
</dbReference>
<feature type="domain" description="ALMS motif" evidence="5">
    <location>
        <begin position="3881"/>
        <end position="3942"/>
    </location>
</feature>
<dbReference type="EMBL" id="AAGW02006940">
    <property type="status" value="NOT_ANNOTATED_CDS"/>
    <property type="molecule type" value="Genomic_DNA"/>
</dbReference>
<feature type="compositionally biased region" description="Basic and acidic residues" evidence="4">
    <location>
        <begin position="3073"/>
        <end position="3082"/>
    </location>
</feature>
<proteinExistence type="predicted"/>
<evidence type="ECO:0000256" key="3">
    <source>
        <dbReference type="ARBA" id="ARBA00023212"/>
    </source>
</evidence>
<feature type="region of interest" description="Disordered" evidence="4">
    <location>
        <begin position="1894"/>
        <end position="1922"/>
    </location>
</feature>
<feature type="region of interest" description="Disordered" evidence="4">
    <location>
        <begin position="1"/>
        <end position="123"/>
    </location>
</feature>
<dbReference type="EMBL" id="AAGW02006942">
    <property type="status" value="NOT_ANNOTATED_CDS"/>
    <property type="molecule type" value="Genomic_DNA"/>
</dbReference>
<dbReference type="Pfam" id="PF15309">
    <property type="entry name" value="ALMS_motif"/>
    <property type="match status" value="1"/>
</dbReference>
<dbReference type="HOGENOM" id="CLU_000177_0_0_1"/>
<dbReference type="GO" id="GO:0008017">
    <property type="term" value="F:microtubule binding"/>
    <property type="evidence" value="ECO:0007669"/>
    <property type="project" value="TreeGrafter"/>
</dbReference>
<dbReference type="Proteomes" id="UP000001811">
    <property type="component" value="Chromosome 2"/>
</dbReference>
<feature type="region of interest" description="Disordered" evidence="4">
    <location>
        <begin position="987"/>
        <end position="1009"/>
    </location>
</feature>
<dbReference type="Pfam" id="PF18727">
    <property type="entry name" value="ALMS_repeat"/>
    <property type="match status" value="28"/>
</dbReference>
<dbReference type="InterPro" id="IPR029299">
    <property type="entry name" value="ALMS_motif"/>
</dbReference>
<feature type="compositionally biased region" description="Basic and acidic residues" evidence="4">
    <location>
        <begin position="93"/>
        <end position="107"/>
    </location>
</feature>
<feature type="compositionally biased region" description="Basic residues" evidence="4">
    <location>
        <begin position="3517"/>
        <end position="3530"/>
    </location>
</feature>
<evidence type="ECO:0000256" key="4">
    <source>
        <dbReference type="SAM" id="MobiDB-lite"/>
    </source>
</evidence>
<feature type="region of interest" description="Disordered" evidence="4">
    <location>
        <begin position="3752"/>
        <end position="3772"/>
    </location>
</feature>
<dbReference type="GeneTree" id="ENSGT00940000153123"/>
<feature type="region of interest" description="Disordered" evidence="4">
    <location>
        <begin position="1118"/>
        <end position="1142"/>
    </location>
</feature>
<feature type="region of interest" description="Disordered" evidence="4">
    <location>
        <begin position="601"/>
        <end position="625"/>
    </location>
</feature>
<feature type="region of interest" description="Disordered" evidence="4">
    <location>
        <begin position="1386"/>
        <end position="1420"/>
    </location>
</feature>
<feature type="compositionally biased region" description="Basic and acidic residues" evidence="4">
    <location>
        <begin position="3954"/>
        <end position="3964"/>
    </location>
</feature>
<evidence type="ECO:0000313" key="7">
    <source>
        <dbReference type="Proteomes" id="UP000001811"/>
    </source>
</evidence>
<feature type="region of interest" description="Disordered" evidence="4">
    <location>
        <begin position="3939"/>
        <end position="3975"/>
    </location>
</feature>
<sequence>MEPEDLPWPGELEEEEEEEAAAAAAPEETANLDEIVVVEEVEEETRPELNSDFNYEYQRRESTDDDEEDDEAKAWLQAHPGGTLPPPPPPRYRYSEGERASLEKTESWHCLPQETDSSQTLDTSQTRFNVRTEGIEVTDFSSLEESVLSQSENQVKESNRDRDLLCSPLLVIQDNFASPDLPLLTCMTQDQEFGADSLFHQSELEFAPLRGIPDKSEDTEWFSRPSEVSEALFQATSEVASDLVNSYLSISQHPLISTPAAGSQHSLLPPEQENKEESISSDTADEQKTSKDSDNYDAASSYISWKTRKDMQQSETNLVDQVSTSASSEVSEETVAFKRSDSFDASCSHVQFWKQETLQQAETHPTNQDRVSFPHEITPPPPNRMSYSFLRCLLEGRRKGTPLTSDSRYLESVCLRAPAENGVKQNVDSLGGYEGKEDVQKEVSPCLKQKETKNNFLSSEVHPRPSEIPYIGKVIVPDNSVKVSEAYVLSRGHDLSKMEASGGLLQTVKSNLDETSEQLYFEEERNQKATSVFEGPQGKAASEIITVDDGTECCNPDENAVVCSQRVAELQRETCEQHDVTGECTELAALENLLDDLCDSSQDCQPASQQPSEEESNYQEPVSHSNLGINQSFSSILPPFVPHEPTRESEYHSSNLRMLRVSPDAVPKTLRHLAADASKGGLAEITQSNLKSGITTTPGDSDIGSRLSSSPEDLPQLVVHSQEATAGEHADLLHRKVLTDSQLTEEPLKVSAVPVPADQKTGIAAVPSSFYSQREKPGIFYQQALPDSHLTEESLKVSAAPTPTDQKTEKGIVQPSSYSYREKPFYQQTVPDSHLPEEALKVSAASGPADQKTSLPTVTSTSYSQREEPSVFYQQELPESHLTEEAPSVSAAARPADRKTGTPTVASTSYSHGEKPRIFYQQALPESHVPDRTLKFSAVPGPVDQKTGTTTVPSTSYSQRGKPGIFYQQELPDSHQIEEARKFSAALGSADQKTGTTTVPSTTYSQRGKPGILHQQQLPDSHQIEEAWKFSAAYGPADQKTIIPTIHSWSEKPVIFYPQALPDRHQTEETLKVSSVSGPADQKTGIPTISSTSYSHKEKPSIFYQQTLPDSNKTDKALKGAVAPAPGDQKTGSPAELSSPYSHRKQPILFSQQTLPDSHLPEEGLKVSAVFGSAEQKAEIAAVSSSAYSHRDKSGIVYQQELSDSHLAKEALKVAVGARVADQKTGIPTGSSGSHSQREKPSIFYQQVLPDSHPTEKPLKVSVVPGLVDQNTGIPTVPSGSYSQRQKPVIFYQQTLPDSNIPEEALRVSGVPGPADKTFGIPTVTSTSYSQREKPSIFYQQKLPETSLTEESLKLLAAPRQADQRTGISTASSALYSQREKPGVFYQQSLPGSHLPGESPKVPAAPGSADHKTGTVTVPSSSYSLGEKSIIFYQQPDGHVPEEALNVSASPVSVEQKTGIPTVISPSHSHKGETGIFYQQNVSGSHLLEEALKVSAAPGPADQKVRTSTVSSTSSSLGEKAIIFYEQALPDSHPPEEDLKGLVVSGPTEQKTDIPTLPSSSYSLGEKPIIFHRQALPGSPLTKEALKIVAVPEPADQKSGTPLVSSTAYSLGEKPVIFYQQALSDSQLTKETLKVSAVPGPVDQKTGTPFYSHREKPVISYQQELPDSHPTEKALKVSIVPGPTDPKTGKPVVISASYPHREKPSVSYQQELSDLTEAALKILGVSAPADHKTVVTSTPYSQGEQSIDSYQQQLPDLTEVALKSVGVPGPADQKIEIASPGSYTRKEKSSIVHQQELPGVTKEAVDVFDLPGLSDQKTGIPTGPSVSYTDRQKSKDFHEQALPDSQVTGETLKASAVPGLADQNRTSTVPSSSYQHKEKLKISPVNVLDDQKTELSTTAHSSYSHGEKPKVSTLIGPDDQKPPLLTSFRSSYSQRIKPSILFQQQLPDRDQSGDTVKISTVPEPAEVNAGIPIPLSSSHLHREKPRIVYPQELPNKHLTEDALKLSTVPGPADQKTVLPTTPPSSFSHREKPSIFYPKDLSDRHLTEDALKVSSGLGKVDQITGLPTVSPGTYSHGEKHVFSEHVQRLIDNLQSSDSSVIANDMPLNSLADDRVIINKPEFSGFGDIGSEEIRDTDSSSKTLKEIQTLLMEAENLALKRCNFSAPLVPFRDVSDISFVQSKKVVCFKEPSVTDISDGSLLQRQPFREESPSNKCILKDTGTQTNLKCQRGVENWEFISSTTVRSPLQEAEYKARAALDETLRHYEAAKSVLRSEPEGYSGTIGKKIIIPVMSIIKSDSSTDTSDGNASCSWESNVPESLESVSDVLLNFFPYASAKSSMEDSREEEGVSESDDCGGSIDSLAAHVKNLLQCESSLNHAKEILRNAEEEECRVRARARAWNMKFNLAHECGYSISELNEDDRRKVEEIKAELFGHGRTTDLSKGFQSPQGIGCSPEAVCGHIIIESHEKGCFRTLTAEQPQLDSHPCVFRSAEPSEMIRGHRSASSCTARHISLSQSPDQSNPHFKVWNSLRLESPSPLRIPEDFKISKSLRMPFHEPTCMPPKEMNFHSLSQMLPSEPMKEFTTSITFSSHRHSKCVSDSSILKVGVTESSPCTGASMGVFNSQEENPPRDLIQKASAPSSFKKPSHLPNKTVTILAEGSRQSQKLPVNLEHSHQEEKLIERSDFKVSFSEPSTSASCSNYKEIQFSDNQTLISMDRPSSTVGIEKNVTIIPDLPSHIFLEQRELFEQSKTPHADHHVRKHHSPPSPDIPSSIFLEQRELFERCKSPYIDHPLRESHSLFPQGQECIASDLPSPIFLEQRQSKAPCIDDHMRKHHFPLSQGQDCVVEKDNQLKPISYISNINVEAKFTNVVSQLVPDHCTLATSASTPPSNRKALSCVRITLCPKTPSTLESGALDKRFHSLDPACKTRMNSEFDSDLQTLSSRSLEPTSKLLTCKPVAQNQECLDFLGPISPLDFQVIQSPLPDSSTITQKLKTMPSQNSQLVTSRQIQVNISDLEAYSSPEGTPVSADRFLEESKTPFSGKISSDAVTQITTESPEKTMFSSEIFINAKDDGHEIPEPRTQKVPKPPVRFASSSSVQQITPTSGTDAQPELLPYKPSGSSKMFYVPQLGKTPSFPDSKSDTTIESSHSGSNDAIAPDFPAQVLGTRDDELPDTVNIKHKEGIYSKRAKSKPSLSLEKIPFPKDNADSSVPLPITGDENLANKKQEEEIHSKKAVPKTAQPEESKPLQKEAAGSGGPTAPEHSAQVQDTKLGSLPDSKVIKQKEEIHMKGTIPKKAWLENKESLEIDIAESESHSEFENTTHSVFRSAKFYFHHPVHLASDQDFCHESVGRSVLVQHSWKDFFQHHSDKHREHTYLPPPFQSVDKTQTDYTRVKSLSINLNLGNKEVIHTTKSQARDYLKSSRQINDPKKEHKVTRAVTTQHTSNLNELWNKYQERQKQQKPPGFIDGKELSLVERLDRLAKLLQNPITHSLHASESTQDDSRGERDVREWSGKHQPQKSKLQKKKRYKSLGDLKHRNISDLKKSKVLSHQAGRPSQIKIEQIKFDKYILRKQPGFNYISNTSSESRPSEESELLTDTTTNILSTTTSVDSDILTQTDREVTLRERSSSISTIDTARLIQAFGHERVCMSPRRIKLYSSTTNQQRRYLEKRCKHNKKALNVGHPQMTSEHTRRKRIQEENQMISSDSVSSSAGTFLSSNSTICNKQNVHMLNKGVQAGHLEIVNGTRKHTRDVGVTFPTPSSSEARLEEDSDVTSWSEEKIEEKMLFANYLGDKKLRKSKQNCCEGVSWFVPVEDVKFESKKENLPKICGPGVSWFEPITKIKPWREPLREQNWQGQRVADWGLLAGPSQDHGRDTPRPFVRATLQEALQLHRPDFISRSGERIKRLRLIVQERKLQNVLQSERHALFNAPAPLPERGCMSSCQKSRKREKRRRGDWNIRRTGCEPSCIKSASS</sequence>
<reference evidence="6 7" key="1">
    <citation type="journal article" date="2011" name="Nature">
        <title>A high-resolution map of human evolutionary constraint using 29 mammals.</title>
        <authorList>
            <person name="Lindblad-Toh K."/>
            <person name="Garber M."/>
            <person name="Zuk O."/>
            <person name="Lin M.F."/>
            <person name="Parker B.J."/>
            <person name="Washietl S."/>
            <person name="Kheradpour P."/>
            <person name="Ernst J."/>
            <person name="Jordan G."/>
            <person name="Mauceli E."/>
            <person name="Ward L.D."/>
            <person name="Lowe C.B."/>
            <person name="Holloway A.K."/>
            <person name="Clamp M."/>
            <person name="Gnerre S."/>
            <person name="Alfoldi J."/>
            <person name="Beal K."/>
            <person name="Chang J."/>
            <person name="Clawson H."/>
            <person name="Cuff J."/>
            <person name="Di Palma F."/>
            <person name="Fitzgerald S."/>
            <person name="Flicek P."/>
            <person name="Guttman M."/>
            <person name="Hubisz M.J."/>
            <person name="Jaffe D.B."/>
            <person name="Jungreis I."/>
            <person name="Kent W.J."/>
            <person name="Kostka D."/>
            <person name="Lara M."/>
            <person name="Martins A.L."/>
            <person name="Massingham T."/>
            <person name="Moltke I."/>
            <person name="Raney B.J."/>
            <person name="Rasmussen M.D."/>
            <person name="Robinson J."/>
            <person name="Stark A."/>
            <person name="Vilella A.J."/>
            <person name="Wen J."/>
            <person name="Xie X."/>
            <person name="Zody M.C."/>
            <person name="Baldwin J."/>
            <person name="Bloom T."/>
            <person name="Chin C.W."/>
            <person name="Heiman D."/>
            <person name="Nicol R."/>
            <person name="Nusbaum C."/>
            <person name="Young S."/>
            <person name="Wilkinson J."/>
            <person name="Worley K.C."/>
            <person name="Kovar C.L."/>
            <person name="Muzny D.M."/>
            <person name="Gibbs R.A."/>
            <person name="Cree A."/>
            <person name="Dihn H.H."/>
            <person name="Fowler G."/>
            <person name="Jhangiani S."/>
            <person name="Joshi V."/>
            <person name="Lee S."/>
            <person name="Lewis L.R."/>
            <person name="Nazareth L.V."/>
            <person name="Okwuonu G."/>
            <person name="Santibanez J."/>
            <person name="Warren W.C."/>
            <person name="Mardis E.R."/>
            <person name="Weinstock G.M."/>
            <person name="Wilson R.K."/>
            <person name="Delehaunty K."/>
            <person name="Dooling D."/>
            <person name="Fronik C."/>
            <person name="Fulton L."/>
            <person name="Fulton B."/>
            <person name="Graves T."/>
            <person name="Minx P."/>
            <person name="Sodergren E."/>
            <person name="Birney E."/>
            <person name="Margulies E.H."/>
            <person name="Herrero J."/>
            <person name="Green E.D."/>
            <person name="Haussler D."/>
            <person name="Siepel A."/>
            <person name="Goldman N."/>
            <person name="Pollard K.S."/>
            <person name="Pedersen J.S."/>
            <person name="Lander E.S."/>
            <person name="Kellis M."/>
        </authorList>
    </citation>
    <scope>NUCLEOTIDE SEQUENCE [LARGE SCALE GENOMIC DNA]</scope>
    <source>
        <strain evidence="6 7">Thorbecke inbred</strain>
    </source>
</reference>
<evidence type="ECO:0000256" key="1">
    <source>
        <dbReference type="ARBA" id="ARBA00004300"/>
    </source>
</evidence>
<feature type="compositionally biased region" description="Polar residues" evidence="4">
    <location>
        <begin position="851"/>
        <end position="864"/>
    </location>
</feature>
<feature type="compositionally biased region" description="Polar residues" evidence="4">
    <location>
        <begin position="1815"/>
        <end position="1829"/>
    </location>
</feature>
<reference evidence="6" key="3">
    <citation type="submission" date="2025-09" db="UniProtKB">
        <authorList>
            <consortium name="Ensembl"/>
        </authorList>
    </citation>
    <scope>IDENTIFICATION</scope>
    <source>
        <strain evidence="6">Thorbecke</strain>
    </source>
</reference>
<keyword evidence="2" id="KW-0963">Cytoplasm</keyword>